<sequence>MLRNLTFMVGFLLLAGLYNFFPWDQLSQAAAANKDTATAPRASLALADPESSPAEVPEGDSSGEKNLKKNPGYAEALLKKSREKLLAYSSIQAEITETVQIGPKPFHIKGKYLQGKDLKLRLEFEVQSRKEDGKPVGTLLEICDGQVLWTEHNIKGNSRVTRRDVQAILKQAQMNPNSQPNLLVAELGLGGLPGLLAAIQKNMQFESVAERTISGKTLTVLNGSWKEGFLAQFKGGDPNAPAQLPAYVPDGVRIYLDPDTLFPRRIVYLKKNQETMESMVTLNFSKVTLNAPIAATQFAYEPPDGVFPVDITHQYLKQLSQ</sequence>
<dbReference type="RefSeq" id="WP_145188034.1">
    <property type="nucleotide sequence ID" value="NZ_CP036266.1"/>
</dbReference>
<dbReference type="Proteomes" id="UP000320421">
    <property type="component" value="Chromosome"/>
</dbReference>
<keyword evidence="4" id="KW-1185">Reference proteome</keyword>
<gene>
    <name evidence="3" type="ORF">HG66A1_41470</name>
</gene>
<reference evidence="3 4" key="1">
    <citation type="submission" date="2019-02" db="EMBL/GenBank/DDBJ databases">
        <title>Deep-cultivation of Planctomycetes and their phenomic and genomic characterization uncovers novel biology.</title>
        <authorList>
            <person name="Wiegand S."/>
            <person name="Jogler M."/>
            <person name="Boedeker C."/>
            <person name="Pinto D."/>
            <person name="Vollmers J."/>
            <person name="Rivas-Marin E."/>
            <person name="Kohn T."/>
            <person name="Peeters S.H."/>
            <person name="Heuer A."/>
            <person name="Rast P."/>
            <person name="Oberbeckmann S."/>
            <person name="Bunk B."/>
            <person name="Jeske O."/>
            <person name="Meyerdierks A."/>
            <person name="Storesund J.E."/>
            <person name="Kallscheuer N."/>
            <person name="Luecker S."/>
            <person name="Lage O.M."/>
            <person name="Pohl T."/>
            <person name="Merkel B.J."/>
            <person name="Hornburger P."/>
            <person name="Mueller R.-W."/>
            <person name="Bruemmer F."/>
            <person name="Labrenz M."/>
            <person name="Spormann A.M."/>
            <person name="Op den Camp H."/>
            <person name="Overmann J."/>
            <person name="Amann R."/>
            <person name="Jetten M.S.M."/>
            <person name="Mascher T."/>
            <person name="Medema M.H."/>
            <person name="Devos D.P."/>
            <person name="Kaster A.-K."/>
            <person name="Ovreas L."/>
            <person name="Rohde M."/>
            <person name="Galperin M.Y."/>
            <person name="Jogler C."/>
        </authorList>
    </citation>
    <scope>NUCLEOTIDE SEQUENCE [LARGE SCALE GENOMIC DNA]</scope>
    <source>
        <strain evidence="3 4">HG66A1</strain>
    </source>
</reference>
<dbReference type="InterPro" id="IPR029046">
    <property type="entry name" value="LolA/LolB/LppX"/>
</dbReference>
<organism evidence="3 4">
    <name type="scientific">Gimesia chilikensis</name>
    <dbReference type="NCBI Taxonomy" id="2605989"/>
    <lineage>
        <taxon>Bacteria</taxon>
        <taxon>Pseudomonadati</taxon>
        <taxon>Planctomycetota</taxon>
        <taxon>Planctomycetia</taxon>
        <taxon>Planctomycetales</taxon>
        <taxon>Planctomycetaceae</taxon>
        <taxon>Gimesia</taxon>
    </lineage>
</organism>
<keyword evidence="1" id="KW-0732">Signal</keyword>
<dbReference type="EMBL" id="CP036266">
    <property type="protein sequence ID" value="QDT22340.1"/>
    <property type="molecule type" value="Genomic_DNA"/>
</dbReference>
<evidence type="ECO:0000313" key="3">
    <source>
        <dbReference type="EMBL" id="QDT22340.1"/>
    </source>
</evidence>
<proteinExistence type="predicted"/>
<dbReference type="SUPFAM" id="SSF89392">
    <property type="entry name" value="Prokaryotic lipoproteins and lipoprotein localization factors"/>
    <property type="match status" value="1"/>
</dbReference>
<accession>A0A517PSI7</accession>
<evidence type="ECO:0008006" key="5">
    <source>
        <dbReference type="Google" id="ProtNLM"/>
    </source>
</evidence>
<evidence type="ECO:0000256" key="1">
    <source>
        <dbReference type="ARBA" id="ARBA00022729"/>
    </source>
</evidence>
<dbReference type="Gene3D" id="2.50.20.10">
    <property type="entry name" value="Lipoprotein localisation LolA/LolB/LppX"/>
    <property type="match status" value="1"/>
</dbReference>
<evidence type="ECO:0000256" key="2">
    <source>
        <dbReference type="SAM" id="MobiDB-lite"/>
    </source>
</evidence>
<dbReference type="OrthoDB" id="215442at2"/>
<evidence type="ECO:0000313" key="4">
    <source>
        <dbReference type="Proteomes" id="UP000320421"/>
    </source>
</evidence>
<name>A0A517PSI7_9PLAN</name>
<feature type="region of interest" description="Disordered" evidence="2">
    <location>
        <begin position="44"/>
        <end position="69"/>
    </location>
</feature>
<protein>
    <recommendedName>
        <fullName evidence="5">DUF2092 domain-containing protein</fullName>
    </recommendedName>
</protein>
<dbReference type="AlphaFoldDB" id="A0A517PSI7"/>